<proteinExistence type="inferred from homology"/>
<dbReference type="InterPro" id="IPR043129">
    <property type="entry name" value="ATPase_NBD"/>
</dbReference>
<evidence type="ECO:0000256" key="1">
    <source>
        <dbReference type="ARBA" id="ARBA00007381"/>
    </source>
</evidence>
<sequence>MTDYTSIGIDLGTSYSSAAVYMNGALKSIPTKQGENTIPSYVAFSNEEIFVGNAAKNQASANPNNTIFNVKRIIGLKYNDVSVQTYIKNSPFKVNNKDGKPVIQVKYKGELKSFAPQEITSMILAELKKNAESYLDRKVTQAIITVPAYFNSSQRQATIEASKIAVFDLGAGGFEVSIISFNSNKLIVYATCSDSFLSGEEFDNLATEHLAKKFNKKYDIDISVNFKAMSKLKQQAEKAKVALSSQKSINILISSFFRSEEFSEILTRSEFEQINNNLFKKTLVHVQNVLNDSDLNKSGIDDIILTGGCSHIPKICNILEEFFSGKKISIDSNISTSAAYGAAVQAAIIDNDEGLADLLIIGATSKSIGIESQNGYMEVLVSRNTEIPAEKTIIFSTSTDNQETISIHIFEGERAFVRDNLLIGKYEITDIPPSPRAIPQIEVTFKVDINGILEITAEDKATSNNLPVICINKE</sequence>
<dbReference type="PRINTS" id="PR00301">
    <property type="entry name" value="HEATSHOCK70"/>
</dbReference>
<evidence type="ECO:0000256" key="2">
    <source>
        <dbReference type="ARBA" id="ARBA00022741"/>
    </source>
</evidence>
<dbReference type="FunFam" id="3.30.30.30:FF:000001">
    <property type="entry name" value="heat shock 70 kDa protein-like"/>
    <property type="match status" value="1"/>
</dbReference>
<dbReference type="SUPFAM" id="SSF53067">
    <property type="entry name" value="Actin-like ATPase domain"/>
    <property type="match status" value="2"/>
</dbReference>
<evidence type="ECO:0000313" key="5">
    <source>
        <dbReference type="Proteomes" id="UP000070444"/>
    </source>
</evidence>
<dbReference type="Gene3D" id="3.30.420.40">
    <property type="match status" value="1"/>
</dbReference>
<name>A0A137PDH9_CONC2</name>
<dbReference type="Pfam" id="PF00012">
    <property type="entry name" value="HSP70"/>
    <property type="match status" value="1"/>
</dbReference>
<dbReference type="SUPFAM" id="SSF100920">
    <property type="entry name" value="Heat shock protein 70kD (HSP70), peptide-binding domain"/>
    <property type="match status" value="1"/>
</dbReference>
<dbReference type="OrthoDB" id="2401965at2759"/>
<dbReference type="CDD" id="cd24028">
    <property type="entry name" value="ASKHA_NBD_HSP70_HSPA1-like"/>
    <property type="match status" value="1"/>
</dbReference>
<evidence type="ECO:0000256" key="3">
    <source>
        <dbReference type="ARBA" id="ARBA00022840"/>
    </source>
</evidence>
<gene>
    <name evidence="4" type="ORF">CONCODRAFT_77486</name>
</gene>
<dbReference type="InterPro" id="IPR013126">
    <property type="entry name" value="Hsp_70_fam"/>
</dbReference>
<reference evidence="4 5" key="1">
    <citation type="journal article" date="2015" name="Genome Biol. Evol.">
        <title>Phylogenomic analyses indicate that early fungi evolved digesting cell walls of algal ancestors of land plants.</title>
        <authorList>
            <person name="Chang Y."/>
            <person name="Wang S."/>
            <person name="Sekimoto S."/>
            <person name="Aerts A.L."/>
            <person name="Choi C."/>
            <person name="Clum A."/>
            <person name="LaButti K.M."/>
            <person name="Lindquist E.A."/>
            <person name="Yee Ngan C."/>
            <person name="Ohm R.A."/>
            <person name="Salamov A.A."/>
            <person name="Grigoriev I.V."/>
            <person name="Spatafora J.W."/>
            <person name="Berbee M.L."/>
        </authorList>
    </citation>
    <scope>NUCLEOTIDE SEQUENCE [LARGE SCALE GENOMIC DNA]</scope>
    <source>
        <strain evidence="4 5">NRRL 28638</strain>
    </source>
</reference>
<organism evidence="4 5">
    <name type="scientific">Conidiobolus coronatus (strain ATCC 28846 / CBS 209.66 / NRRL 28638)</name>
    <name type="common">Delacroixia coronata</name>
    <dbReference type="NCBI Taxonomy" id="796925"/>
    <lineage>
        <taxon>Eukaryota</taxon>
        <taxon>Fungi</taxon>
        <taxon>Fungi incertae sedis</taxon>
        <taxon>Zoopagomycota</taxon>
        <taxon>Entomophthoromycotina</taxon>
        <taxon>Entomophthoromycetes</taxon>
        <taxon>Entomophthorales</taxon>
        <taxon>Ancylistaceae</taxon>
        <taxon>Conidiobolus</taxon>
    </lineage>
</organism>
<keyword evidence="3" id="KW-0067">ATP-binding</keyword>
<dbReference type="GO" id="GO:0140662">
    <property type="term" value="F:ATP-dependent protein folding chaperone"/>
    <property type="evidence" value="ECO:0007669"/>
    <property type="project" value="InterPro"/>
</dbReference>
<dbReference type="PANTHER" id="PTHR19375">
    <property type="entry name" value="HEAT SHOCK PROTEIN 70KDA"/>
    <property type="match status" value="1"/>
</dbReference>
<keyword evidence="5" id="KW-1185">Reference proteome</keyword>
<dbReference type="InterPro" id="IPR029047">
    <property type="entry name" value="HSP70_peptide-bd_sf"/>
</dbReference>
<dbReference type="STRING" id="796925.A0A137PDH9"/>
<protein>
    <submittedName>
        <fullName evidence="4">Heat shock protein 70</fullName>
    </submittedName>
</protein>
<dbReference type="EMBL" id="KQ964442">
    <property type="protein sequence ID" value="KXN73022.1"/>
    <property type="molecule type" value="Genomic_DNA"/>
</dbReference>
<dbReference type="InterPro" id="IPR018181">
    <property type="entry name" value="Heat_shock_70_CS"/>
</dbReference>
<keyword evidence="2" id="KW-0547">Nucleotide-binding</keyword>
<comment type="similarity">
    <text evidence="1">Belongs to the heat shock protein 70 family.</text>
</comment>
<dbReference type="Proteomes" id="UP000070444">
    <property type="component" value="Unassembled WGS sequence"/>
</dbReference>
<evidence type="ECO:0000313" key="4">
    <source>
        <dbReference type="EMBL" id="KXN73022.1"/>
    </source>
</evidence>
<dbReference type="AlphaFoldDB" id="A0A137PDH9"/>
<dbReference type="PROSITE" id="PS00297">
    <property type="entry name" value="HSP70_1"/>
    <property type="match status" value="1"/>
</dbReference>
<dbReference type="Gene3D" id="2.60.34.10">
    <property type="entry name" value="Substrate Binding Domain Of DNAk, Chain A, domain 1"/>
    <property type="match status" value="1"/>
</dbReference>
<keyword evidence="4" id="KW-0346">Stress response</keyword>
<dbReference type="Gene3D" id="3.90.640.10">
    <property type="entry name" value="Actin, Chain A, domain 4"/>
    <property type="match status" value="1"/>
</dbReference>
<accession>A0A137PDH9</accession>
<dbReference type="FunFam" id="3.90.640.10:FF:000010">
    <property type="entry name" value="heat shock 70 kDa protein 14"/>
    <property type="match status" value="1"/>
</dbReference>
<dbReference type="GO" id="GO:0005524">
    <property type="term" value="F:ATP binding"/>
    <property type="evidence" value="ECO:0007669"/>
    <property type="project" value="UniProtKB-KW"/>
</dbReference>